<sequence length="69" mass="7693">MSETVVRVAAAPYVTIPLAAVITGLTEKAIRRKIEEGKWVEGREYRRSPDGGIFISLKGYQQWVEKATA</sequence>
<organism evidence="2 3">
    <name type="scientific">Pandoraea nosoerga</name>
    <dbReference type="NCBI Taxonomy" id="2508296"/>
    <lineage>
        <taxon>Bacteria</taxon>
        <taxon>Pseudomonadati</taxon>
        <taxon>Pseudomonadota</taxon>
        <taxon>Betaproteobacteria</taxon>
        <taxon>Burkholderiales</taxon>
        <taxon>Burkholderiaceae</taxon>
        <taxon>Pandoraea</taxon>
    </lineage>
</organism>
<gene>
    <name evidence="2" type="ORF">PNO31109_03676</name>
</gene>
<evidence type="ECO:0000256" key="1">
    <source>
        <dbReference type="SAM" id="Phobius"/>
    </source>
</evidence>
<reference evidence="2 3" key="1">
    <citation type="submission" date="2019-08" db="EMBL/GenBank/DDBJ databases">
        <authorList>
            <person name="Peeters C."/>
        </authorList>
    </citation>
    <scope>NUCLEOTIDE SEQUENCE [LARGE SCALE GENOMIC DNA]</scope>
    <source>
        <strain evidence="2 3">LMG 31109</strain>
    </source>
</reference>
<accession>A0A5E4X6N3</accession>
<keyword evidence="1" id="KW-0812">Transmembrane</keyword>
<evidence type="ECO:0000313" key="2">
    <source>
        <dbReference type="EMBL" id="VVE31860.1"/>
    </source>
</evidence>
<evidence type="ECO:0000313" key="3">
    <source>
        <dbReference type="Proteomes" id="UP000367825"/>
    </source>
</evidence>
<proteinExistence type="predicted"/>
<dbReference type="RefSeq" id="WP_015973962.1">
    <property type="nucleotide sequence ID" value="NZ_CABPSC010000016.1"/>
</dbReference>
<keyword evidence="1" id="KW-1133">Transmembrane helix</keyword>
<dbReference type="OrthoDB" id="8779418at2"/>
<dbReference type="AlphaFoldDB" id="A0A5E4X6N3"/>
<feature type="transmembrane region" description="Helical" evidence="1">
    <location>
        <begin position="6"/>
        <end position="25"/>
    </location>
</feature>
<dbReference type="EMBL" id="CABPSC010000016">
    <property type="protein sequence ID" value="VVE31860.1"/>
    <property type="molecule type" value="Genomic_DNA"/>
</dbReference>
<keyword evidence="3" id="KW-1185">Reference proteome</keyword>
<keyword evidence="1" id="KW-0472">Membrane</keyword>
<name>A0A5E4X6N3_9BURK</name>
<dbReference type="Proteomes" id="UP000367825">
    <property type="component" value="Unassembled WGS sequence"/>
</dbReference>
<protein>
    <recommendedName>
        <fullName evidence="4">Excisionase</fullName>
    </recommendedName>
</protein>
<evidence type="ECO:0008006" key="4">
    <source>
        <dbReference type="Google" id="ProtNLM"/>
    </source>
</evidence>